<keyword evidence="2" id="KW-1185">Reference proteome</keyword>
<proteinExistence type="predicted"/>
<dbReference type="KEGG" id="hmo:HM1_1556"/>
<sequence length="46" mass="5384">MRRVGKSGHIESDLPQQMLCCTTTHTRYGIKELEQFFRHVHLRATA</sequence>
<accession>B0TD88</accession>
<reference evidence="1 2" key="1">
    <citation type="journal article" date="2008" name="J. Bacteriol.">
        <title>The genome of Heliobacterium modesticaldum, a phototrophic representative of the Firmicutes containing the simplest photosynthetic apparatus.</title>
        <authorList>
            <person name="Sattley W.M."/>
            <person name="Madigan M.T."/>
            <person name="Swingley W.D."/>
            <person name="Cheung P.C."/>
            <person name="Clocksin K.M."/>
            <person name="Conrad A.L."/>
            <person name="Dejesa L.C."/>
            <person name="Honchak B.M."/>
            <person name="Jung D.O."/>
            <person name="Karbach L.E."/>
            <person name="Kurdoglu A."/>
            <person name="Lahiri S."/>
            <person name="Mastrian S.D."/>
            <person name="Page L.E."/>
            <person name="Taylor H.L."/>
            <person name="Wang Z.T."/>
            <person name="Raymond J."/>
            <person name="Chen M."/>
            <person name="Blankenship R.E."/>
            <person name="Touchman J.W."/>
        </authorList>
    </citation>
    <scope>NUCLEOTIDE SEQUENCE [LARGE SCALE GENOMIC DNA]</scope>
    <source>
        <strain evidence="2">ATCC 51547 / Ice1</strain>
    </source>
</reference>
<evidence type="ECO:0000313" key="2">
    <source>
        <dbReference type="Proteomes" id="UP000008550"/>
    </source>
</evidence>
<gene>
    <name evidence="1" type="ORF">HM1_1556</name>
</gene>
<organism evidence="1 2">
    <name type="scientific">Heliobacterium modesticaldum (strain ATCC 51547 / Ice1)</name>
    <dbReference type="NCBI Taxonomy" id="498761"/>
    <lineage>
        <taxon>Bacteria</taxon>
        <taxon>Bacillati</taxon>
        <taxon>Bacillota</taxon>
        <taxon>Clostridia</taxon>
        <taxon>Eubacteriales</taxon>
        <taxon>Heliobacteriaceae</taxon>
        <taxon>Heliomicrobium</taxon>
    </lineage>
</organism>
<dbReference type="Proteomes" id="UP000008550">
    <property type="component" value="Chromosome"/>
</dbReference>
<evidence type="ECO:0000313" key="1">
    <source>
        <dbReference type="EMBL" id="ABZ84129.1"/>
    </source>
</evidence>
<dbReference type="HOGENOM" id="CLU_3184458_0_0_9"/>
<dbReference type="EMBL" id="CP000930">
    <property type="protein sequence ID" value="ABZ84129.1"/>
    <property type="molecule type" value="Genomic_DNA"/>
</dbReference>
<name>B0TD88_HELMI</name>
<protein>
    <submittedName>
        <fullName evidence="1">Uncharacterized protein</fullName>
    </submittedName>
</protein>
<dbReference type="AlphaFoldDB" id="B0TD88"/>